<keyword evidence="2" id="KW-1185">Reference proteome</keyword>
<dbReference type="EMBL" id="AXZF01000038">
    <property type="protein sequence ID" value="ERT69042.1"/>
    <property type="molecule type" value="Genomic_DNA"/>
</dbReference>
<dbReference type="RefSeq" id="WP_023050549.1">
    <property type="nucleotide sequence ID" value="NZ_CP173062.2"/>
</dbReference>
<dbReference type="AlphaFoldDB" id="U7VBE8"/>
<dbReference type="Proteomes" id="UP000017081">
    <property type="component" value="Unassembled WGS sequence"/>
</dbReference>
<accession>U7VBE8</accession>
<comment type="caution">
    <text evidence="1">The sequence shown here is derived from an EMBL/GenBank/DDBJ whole genome shotgun (WGS) entry which is preliminary data.</text>
</comment>
<evidence type="ECO:0000313" key="2">
    <source>
        <dbReference type="Proteomes" id="UP000017081"/>
    </source>
</evidence>
<dbReference type="eggNOG" id="COG3188">
    <property type="taxonomic scope" value="Bacteria"/>
</dbReference>
<evidence type="ECO:0000313" key="1">
    <source>
        <dbReference type="EMBL" id="ERT69042.1"/>
    </source>
</evidence>
<name>U7VBE8_9FUSO</name>
<gene>
    <name evidence="1" type="ORF">HMPREF0202_01008</name>
</gene>
<sequence length="868" mass="100441">MQKTYSRFLMSLLGAGLILFTTTYSMDYSLEDLEIFKAQNLITEEEYQILKAELEGTSFINDEMVYSVIVNGRVRGTHLKLLKKDSYDYIPLIEFLNIIRFKNYDFEKNRISMKVGKELHKIDIDWEQKVATLSDPNRKIQFNESAILREGNEIYVEIELFKEIFTNSLEIDTKKLLLKTQLTFSTPFEIDTSLENRLDNEFTRENKNEIIYTNKNRLFDIGYMRFNVQGELSKSKGENFETGWTGDLEYQGNLLYGELTTSYDVKEKMLGDTYLYYPEIYKNHSLEFGSYGTVERELGLSLKKEKGYFYVGKDIVIRENVPIGSRVELLYLGFPIAVQYAENGIVEFQNSEIKNDREYTLRVYEPNGKIYTIDINTAVDFRQQNKGEIEYDFKIREDHDSRKYASEGNIYYGLTENLTLGTGYIRSIDTSNEKIDYLDLFNAEAVYSNYVFRMPYTLVLGGEKGKDQRTKEYLEAQIQINNVKLRTEYQNFGLYYDLETVRSYTIEYNPGNGYSIDSNYYINDYYNEGTEKNYDIGVSIYKNLMRDLLVTGEYSTGNSDGDEYSINLYYTGLHYVNTRLNNRWSDNGKDFESVLTLMNKNLWDALDFSIEFSYSNRDESRFTFRFDLNYDNWLSAGMFAGKNGEQNYKLGVDKVVDLKDITRNVESMNSSRVKVIAFVDENSNNIYDSGEKLVDNVEIKIGSQTEVTGDEGEAYFFGVPNGILYDLNPKIRKPSYSLGSNKVAVRGTNTGTIEAFIPLKAMVTLSGVFIVDEKLNLSDDDIKDIYDNTIIKIKDKEGKILENTIPDESGIFYVSGLLTESYSVEITYLGDKLNIPPLIETIDLKYIEAKDNEIVLKFREKGIALLKN</sequence>
<proteinExistence type="predicted"/>
<dbReference type="STRING" id="1319815.HMPREF0202_01008"/>
<organism evidence="1 2">
    <name type="scientific">Cetobacterium somerae ATCC BAA-474</name>
    <dbReference type="NCBI Taxonomy" id="1319815"/>
    <lineage>
        <taxon>Bacteria</taxon>
        <taxon>Fusobacteriati</taxon>
        <taxon>Fusobacteriota</taxon>
        <taxon>Fusobacteriia</taxon>
        <taxon>Fusobacteriales</taxon>
        <taxon>Fusobacteriaceae</taxon>
        <taxon>Cetobacterium</taxon>
    </lineage>
</organism>
<protein>
    <submittedName>
        <fullName evidence="1">Uncharacterized protein</fullName>
    </submittedName>
</protein>
<dbReference type="HOGENOM" id="CLU_325908_0_0_0"/>
<reference evidence="1 2" key="1">
    <citation type="submission" date="2013-08" db="EMBL/GenBank/DDBJ databases">
        <authorList>
            <person name="Weinstock G."/>
            <person name="Sodergren E."/>
            <person name="Wylie T."/>
            <person name="Fulton L."/>
            <person name="Fulton R."/>
            <person name="Fronick C."/>
            <person name="O'Laughlin M."/>
            <person name="Godfrey J."/>
            <person name="Miner T."/>
            <person name="Herter B."/>
            <person name="Appelbaum E."/>
            <person name="Cordes M."/>
            <person name="Lek S."/>
            <person name="Wollam A."/>
            <person name="Pepin K.H."/>
            <person name="Palsikar V.B."/>
            <person name="Mitreva M."/>
            <person name="Wilson R.K."/>
        </authorList>
    </citation>
    <scope>NUCLEOTIDE SEQUENCE [LARGE SCALE GENOMIC DNA]</scope>
    <source>
        <strain evidence="1 2">ATCC BAA-474</strain>
    </source>
</reference>